<keyword evidence="4" id="KW-0805">Transcription regulation</keyword>
<organism evidence="12 13">
    <name type="scientific">Clostridium tanneri</name>
    <dbReference type="NCBI Taxonomy" id="3037988"/>
    <lineage>
        <taxon>Bacteria</taxon>
        <taxon>Bacillati</taxon>
        <taxon>Bacillota</taxon>
        <taxon>Clostridia</taxon>
        <taxon>Eubacteriales</taxon>
        <taxon>Clostridiaceae</taxon>
        <taxon>Clostridium</taxon>
    </lineage>
</organism>
<dbReference type="InterPro" id="IPR039420">
    <property type="entry name" value="WalR-like"/>
</dbReference>
<keyword evidence="13" id="KW-1185">Reference proteome</keyword>
<proteinExistence type="predicted"/>
<feature type="modified residue" description="4-aspartylphosphate" evidence="8">
    <location>
        <position position="53"/>
    </location>
</feature>
<feature type="domain" description="Response regulatory" evidence="10">
    <location>
        <begin position="4"/>
        <end position="117"/>
    </location>
</feature>
<comment type="caution">
    <text evidence="12">The sequence shown here is derived from an EMBL/GenBank/DDBJ whole genome shotgun (WGS) entry which is preliminary data.</text>
</comment>
<evidence type="ECO:0000256" key="7">
    <source>
        <dbReference type="ARBA" id="ARBA00024867"/>
    </source>
</evidence>
<dbReference type="Proteomes" id="UP001281656">
    <property type="component" value="Unassembled WGS sequence"/>
</dbReference>
<protein>
    <recommendedName>
        <fullName evidence="1">Stage 0 sporulation protein A homolog</fullName>
    </recommendedName>
</protein>
<accession>A0ABU4JQ43</accession>
<dbReference type="SMART" id="SM00862">
    <property type="entry name" value="Trans_reg_C"/>
    <property type="match status" value="1"/>
</dbReference>
<dbReference type="Pfam" id="PF00486">
    <property type="entry name" value="Trans_reg_C"/>
    <property type="match status" value="1"/>
</dbReference>
<dbReference type="SUPFAM" id="SSF52172">
    <property type="entry name" value="CheY-like"/>
    <property type="match status" value="1"/>
</dbReference>
<comment type="function">
    <text evidence="7">May play the central regulatory role in sporulation. It may be an element of the effector pathway responsible for the activation of sporulation genes in response to nutritional stress. Spo0A may act in concert with spo0H (a sigma factor) to control the expression of some genes that are critical to the sporulation process.</text>
</comment>
<evidence type="ECO:0000256" key="6">
    <source>
        <dbReference type="ARBA" id="ARBA00023163"/>
    </source>
</evidence>
<dbReference type="PROSITE" id="PS51755">
    <property type="entry name" value="OMPR_PHOB"/>
    <property type="match status" value="1"/>
</dbReference>
<dbReference type="EMBL" id="JARUJP010000003">
    <property type="protein sequence ID" value="MDW8800276.1"/>
    <property type="molecule type" value="Genomic_DNA"/>
</dbReference>
<evidence type="ECO:0000256" key="4">
    <source>
        <dbReference type="ARBA" id="ARBA00023015"/>
    </source>
</evidence>
<keyword evidence="6" id="KW-0804">Transcription</keyword>
<evidence type="ECO:0000256" key="9">
    <source>
        <dbReference type="PROSITE-ProRule" id="PRU01091"/>
    </source>
</evidence>
<dbReference type="Gene3D" id="3.40.50.2300">
    <property type="match status" value="1"/>
</dbReference>
<dbReference type="Gene3D" id="6.10.250.690">
    <property type="match status" value="1"/>
</dbReference>
<dbReference type="InterPro" id="IPR001867">
    <property type="entry name" value="OmpR/PhoB-type_DNA-bd"/>
</dbReference>
<keyword evidence="3" id="KW-0902">Two-component regulatory system</keyword>
<keyword evidence="5 9" id="KW-0238">DNA-binding</keyword>
<evidence type="ECO:0000256" key="8">
    <source>
        <dbReference type="PROSITE-ProRule" id="PRU00169"/>
    </source>
</evidence>
<dbReference type="SUPFAM" id="SSF46894">
    <property type="entry name" value="C-terminal effector domain of the bipartite response regulators"/>
    <property type="match status" value="1"/>
</dbReference>
<dbReference type="Gene3D" id="1.10.10.10">
    <property type="entry name" value="Winged helix-like DNA-binding domain superfamily/Winged helix DNA-binding domain"/>
    <property type="match status" value="1"/>
</dbReference>
<reference evidence="12 13" key="1">
    <citation type="submission" date="2023-04" db="EMBL/GenBank/DDBJ databases">
        <title>Clostridium tannerae sp. nov., isolated from the fecal material of an alpaca.</title>
        <authorList>
            <person name="Miller S."/>
            <person name="Hendry M."/>
            <person name="King J."/>
            <person name="Sankaranarayanan K."/>
            <person name="Lawson P.A."/>
        </authorList>
    </citation>
    <scope>NUCLEOTIDE SEQUENCE [LARGE SCALE GENOMIC DNA]</scope>
    <source>
        <strain evidence="12 13">A1-XYC3</strain>
    </source>
</reference>
<dbReference type="PANTHER" id="PTHR48111">
    <property type="entry name" value="REGULATOR OF RPOS"/>
    <property type="match status" value="1"/>
</dbReference>
<dbReference type="InterPro" id="IPR036388">
    <property type="entry name" value="WH-like_DNA-bd_sf"/>
</dbReference>
<dbReference type="InterPro" id="IPR016032">
    <property type="entry name" value="Sig_transdc_resp-reg_C-effctor"/>
</dbReference>
<dbReference type="CDD" id="cd00383">
    <property type="entry name" value="trans_reg_C"/>
    <property type="match status" value="1"/>
</dbReference>
<gene>
    <name evidence="12" type="ORF">P8V03_03815</name>
</gene>
<dbReference type="RefSeq" id="WP_318796828.1">
    <property type="nucleotide sequence ID" value="NZ_JARUJP010000003.1"/>
</dbReference>
<dbReference type="SMART" id="SM00448">
    <property type="entry name" value="REC"/>
    <property type="match status" value="1"/>
</dbReference>
<evidence type="ECO:0000259" key="10">
    <source>
        <dbReference type="PROSITE" id="PS50110"/>
    </source>
</evidence>
<sequence>MSKTIYIADDEENILELMSSLLKKEGFIVKTFNNGIDLLDEFYVSPANLVILDIIMPGMDGLSICALLRKLSNVPIIIVSALDSEIDKVTGITLGCDDYISKPFSHLELVARVKAIFRRIQLDQEPQVFSLDLVFGDITINEQQRSASIKGEKVNLTQTEFSLITYLIKNSNRAVSREELLRKIWNFKLKELDSRATDDAVKRLRKKLTFYNSNVAIQTVRGYGFRIFCDVDKKRT</sequence>
<evidence type="ECO:0000256" key="5">
    <source>
        <dbReference type="ARBA" id="ARBA00023125"/>
    </source>
</evidence>
<dbReference type="PANTHER" id="PTHR48111:SF1">
    <property type="entry name" value="TWO-COMPONENT RESPONSE REGULATOR ORR33"/>
    <property type="match status" value="1"/>
</dbReference>
<evidence type="ECO:0000256" key="2">
    <source>
        <dbReference type="ARBA" id="ARBA00022553"/>
    </source>
</evidence>
<dbReference type="Pfam" id="PF00072">
    <property type="entry name" value="Response_reg"/>
    <property type="match status" value="1"/>
</dbReference>
<evidence type="ECO:0000313" key="12">
    <source>
        <dbReference type="EMBL" id="MDW8800276.1"/>
    </source>
</evidence>
<dbReference type="InterPro" id="IPR001789">
    <property type="entry name" value="Sig_transdc_resp-reg_receiver"/>
</dbReference>
<evidence type="ECO:0000256" key="3">
    <source>
        <dbReference type="ARBA" id="ARBA00023012"/>
    </source>
</evidence>
<name>A0ABU4JQ43_9CLOT</name>
<evidence type="ECO:0000256" key="1">
    <source>
        <dbReference type="ARBA" id="ARBA00018672"/>
    </source>
</evidence>
<evidence type="ECO:0000259" key="11">
    <source>
        <dbReference type="PROSITE" id="PS51755"/>
    </source>
</evidence>
<dbReference type="PROSITE" id="PS50110">
    <property type="entry name" value="RESPONSE_REGULATORY"/>
    <property type="match status" value="1"/>
</dbReference>
<feature type="domain" description="OmpR/PhoB-type" evidence="11">
    <location>
        <begin position="130"/>
        <end position="229"/>
    </location>
</feature>
<feature type="DNA-binding region" description="OmpR/PhoB-type" evidence="9">
    <location>
        <begin position="130"/>
        <end position="229"/>
    </location>
</feature>
<keyword evidence="2 8" id="KW-0597">Phosphoprotein</keyword>
<dbReference type="InterPro" id="IPR011006">
    <property type="entry name" value="CheY-like_superfamily"/>
</dbReference>
<evidence type="ECO:0000313" key="13">
    <source>
        <dbReference type="Proteomes" id="UP001281656"/>
    </source>
</evidence>